<feature type="compositionally biased region" description="Polar residues" evidence="6">
    <location>
        <begin position="611"/>
        <end position="621"/>
    </location>
</feature>
<keyword evidence="9" id="KW-1185">Reference proteome</keyword>
<comment type="caution">
    <text evidence="8">The sequence shown here is derived from an EMBL/GenBank/DDBJ whole genome shotgun (WGS) entry which is preliminary data.</text>
</comment>
<dbReference type="FunFam" id="4.10.1000.10:FF:000001">
    <property type="entry name" value="zinc finger CCCH domain-containing protein 15-like"/>
    <property type="match status" value="1"/>
</dbReference>
<keyword evidence="3 5" id="KW-0863">Zinc-finger</keyword>
<dbReference type="Pfam" id="PF00642">
    <property type="entry name" value="zf-CCCH"/>
    <property type="match status" value="2"/>
</dbReference>
<reference evidence="8" key="1">
    <citation type="journal article" date="2022" name="New Phytol.">
        <title>Evolutionary transition to the ectomycorrhizal habit in the genomes of a hyperdiverse lineage of mushroom-forming fungi.</title>
        <authorList>
            <person name="Looney B."/>
            <person name="Miyauchi S."/>
            <person name="Morin E."/>
            <person name="Drula E."/>
            <person name="Courty P.E."/>
            <person name="Kohler A."/>
            <person name="Kuo A."/>
            <person name="LaButti K."/>
            <person name="Pangilinan J."/>
            <person name="Lipzen A."/>
            <person name="Riley R."/>
            <person name="Andreopoulos W."/>
            <person name="He G."/>
            <person name="Johnson J."/>
            <person name="Nolan M."/>
            <person name="Tritt A."/>
            <person name="Barry K.W."/>
            <person name="Grigoriev I.V."/>
            <person name="Nagy L.G."/>
            <person name="Hibbett D."/>
            <person name="Henrissat B."/>
            <person name="Matheny P.B."/>
            <person name="Labbe J."/>
            <person name="Martin F.M."/>
        </authorList>
    </citation>
    <scope>NUCLEOTIDE SEQUENCE</scope>
    <source>
        <strain evidence="8">BPL690</strain>
    </source>
</reference>
<feature type="region of interest" description="Disordered" evidence="6">
    <location>
        <begin position="666"/>
        <end position="719"/>
    </location>
</feature>
<name>A0AAD4MDB5_9AGAM</name>
<dbReference type="GO" id="GO:0003729">
    <property type="term" value="F:mRNA binding"/>
    <property type="evidence" value="ECO:0007669"/>
    <property type="project" value="InterPro"/>
</dbReference>
<dbReference type="PROSITE" id="PS50103">
    <property type="entry name" value="ZF_C3H1"/>
    <property type="match status" value="2"/>
</dbReference>
<evidence type="ECO:0000313" key="8">
    <source>
        <dbReference type="EMBL" id="KAI0308252.1"/>
    </source>
</evidence>
<dbReference type="PANTHER" id="PTHR12547">
    <property type="entry name" value="CCCH ZINC FINGER/TIS11-RELATED"/>
    <property type="match status" value="1"/>
</dbReference>
<feature type="compositionally biased region" description="Polar residues" evidence="6">
    <location>
        <begin position="686"/>
        <end position="719"/>
    </location>
</feature>
<organism evidence="8 9">
    <name type="scientific">Multifurca ochricompacta</name>
    <dbReference type="NCBI Taxonomy" id="376703"/>
    <lineage>
        <taxon>Eukaryota</taxon>
        <taxon>Fungi</taxon>
        <taxon>Dikarya</taxon>
        <taxon>Basidiomycota</taxon>
        <taxon>Agaricomycotina</taxon>
        <taxon>Agaricomycetes</taxon>
        <taxon>Russulales</taxon>
        <taxon>Russulaceae</taxon>
        <taxon>Multifurca</taxon>
    </lineage>
</organism>
<dbReference type="SMART" id="SM00356">
    <property type="entry name" value="ZnF_C3H1"/>
    <property type="match status" value="2"/>
</dbReference>
<dbReference type="FunFam" id="4.10.1000.10:FF:000002">
    <property type="entry name" value="Zinc finger protein 36, C3H1 type-like 1"/>
    <property type="match status" value="1"/>
</dbReference>
<feature type="compositionally biased region" description="Polar residues" evidence="6">
    <location>
        <begin position="184"/>
        <end position="202"/>
    </location>
</feature>
<dbReference type="Gene3D" id="4.10.1000.10">
    <property type="entry name" value="Zinc finger, CCCH-type"/>
    <property type="match status" value="2"/>
</dbReference>
<feature type="region of interest" description="Disordered" evidence="6">
    <location>
        <begin position="611"/>
        <end position="632"/>
    </location>
</feature>
<evidence type="ECO:0000256" key="4">
    <source>
        <dbReference type="ARBA" id="ARBA00022833"/>
    </source>
</evidence>
<feature type="zinc finger region" description="C3H1-type" evidence="5">
    <location>
        <begin position="499"/>
        <end position="527"/>
    </location>
</feature>
<evidence type="ECO:0000256" key="2">
    <source>
        <dbReference type="ARBA" id="ARBA00022737"/>
    </source>
</evidence>
<feature type="compositionally biased region" description="Low complexity" evidence="6">
    <location>
        <begin position="152"/>
        <end position="166"/>
    </location>
</feature>
<feature type="region of interest" description="Disordered" evidence="6">
    <location>
        <begin position="569"/>
        <end position="595"/>
    </location>
</feature>
<evidence type="ECO:0000256" key="6">
    <source>
        <dbReference type="SAM" id="MobiDB-lite"/>
    </source>
</evidence>
<feature type="region of interest" description="Disordered" evidence="6">
    <location>
        <begin position="73"/>
        <end position="107"/>
    </location>
</feature>
<evidence type="ECO:0000313" key="9">
    <source>
        <dbReference type="Proteomes" id="UP001203297"/>
    </source>
</evidence>
<dbReference type="InterPro" id="IPR036855">
    <property type="entry name" value="Znf_CCCH_sf"/>
</dbReference>
<feature type="compositionally biased region" description="Low complexity" evidence="6">
    <location>
        <begin position="95"/>
        <end position="106"/>
    </location>
</feature>
<dbReference type="SUPFAM" id="SSF90229">
    <property type="entry name" value="CCCH zinc finger"/>
    <property type="match status" value="2"/>
</dbReference>
<feature type="region of interest" description="Disordered" evidence="6">
    <location>
        <begin position="238"/>
        <end position="273"/>
    </location>
</feature>
<dbReference type="EMBL" id="WTXG01000001">
    <property type="protein sequence ID" value="KAI0308252.1"/>
    <property type="molecule type" value="Genomic_DNA"/>
</dbReference>
<dbReference type="InterPro" id="IPR000571">
    <property type="entry name" value="Znf_CCCH"/>
</dbReference>
<evidence type="ECO:0000259" key="7">
    <source>
        <dbReference type="PROSITE" id="PS50103"/>
    </source>
</evidence>
<feature type="domain" description="C3H1-type" evidence="7">
    <location>
        <begin position="537"/>
        <end position="565"/>
    </location>
</feature>
<feature type="domain" description="C3H1-type" evidence="7">
    <location>
        <begin position="499"/>
        <end position="527"/>
    </location>
</feature>
<feature type="region of interest" description="Disordered" evidence="6">
    <location>
        <begin position="762"/>
        <end position="803"/>
    </location>
</feature>
<evidence type="ECO:0000256" key="1">
    <source>
        <dbReference type="ARBA" id="ARBA00022723"/>
    </source>
</evidence>
<feature type="region of interest" description="Disordered" evidence="6">
    <location>
        <begin position="130"/>
        <end position="202"/>
    </location>
</feature>
<feature type="region of interest" description="Disordered" evidence="6">
    <location>
        <begin position="466"/>
        <end position="495"/>
    </location>
</feature>
<dbReference type="GO" id="GO:0008270">
    <property type="term" value="F:zinc ion binding"/>
    <property type="evidence" value="ECO:0007669"/>
    <property type="project" value="UniProtKB-KW"/>
</dbReference>
<keyword evidence="1 5" id="KW-0479">Metal-binding</keyword>
<gene>
    <name evidence="8" type="ORF">B0F90DRAFT_1813542</name>
</gene>
<keyword evidence="4 5" id="KW-0862">Zinc</keyword>
<dbReference type="AlphaFoldDB" id="A0AAD4MDB5"/>
<dbReference type="PANTHER" id="PTHR12547:SF18">
    <property type="entry name" value="PROTEIN TIS11"/>
    <property type="match status" value="1"/>
</dbReference>
<sequence>MPIEVTPSPAITDTLHSYSEYSYPPAFFAKISRTAPVTNWIIQEQAIAMENAAADRRNHQINTVYSNQPVPQVLSSFQPPPFLPRSSPLDKNASPDHSMSSDSSISTGNASWDLADGITRLNINGFDAAENIHGPIRTPPKTKKTADTVVQLSDSSPLESSDASLDARPSPPTPDERLALANHSRVSSADTTASTQLSGSSHTLASSALGLKVGSEQRDRPHSYSGGLSIADLQRLRGVGASPPDSEQAPQWSAAVDRQTQYDQPTYPSLSGYPRHAIPAAAEDLQVDYTTQQRQFQPLDGHIPNTPAFSARASGALNSASTYRSQPARGYNSGMVTNSAYPGPPGHTAHLSLGNAQQVYDMMMPSHENPAVARVQQQHNIFRATHQHSTSDPLHLREAAALLSSTLPPFAQPGHYPTPLGPPIYPNQFYAPHEAYATAGVAAQVMAAARLQSQYHPTYGVGLPGQSISPGLGDGSQSSAPSVDPSGNGPSANNRKLGLYKTELCRSWEEKGSCRYGPKCQFAHGEEEIRKVARHPKYKTEICRTFWVSGSCPYGKRCCFIHTELPANGAAPGADGVPPPKVNQTRGRSDSDPNEAPVSLLQRIKRNQEVATANAETTYQPPSRPRTGSLRVDTSSLDQLSIKQQQNKSAYPSFTAKGVLFSQANDSSGGLSPGPVTAGPDLGSRQLINFGQTPKHNATRTSGGSNVRHSFNGNEISLNLTPPPAAAPFAVPQPEAVVPRASGHSRSGSVGNANWVSLSRHLAAPSPLHGPQSASPGNEGKLSTPWLSPDQGTRYAEKASAWA</sequence>
<evidence type="ECO:0000256" key="5">
    <source>
        <dbReference type="PROSITE-ProRule" id="PRU00723"/>
    </source>
</evidence>
<dbReference type="InterPro" id="IPR045877">
    <property type="entry name" value="ZFP36-like"/>
</dbReference>
<keyword evidence="2" id="KW-0677">Repeat</keyword>
<proteinExistence type="predicted"/>
<accession>A0AAD4MDB5</accession>
<feature type="zinc finger region" description="C3H1-type" evidence="5">
    <location>
        <begin position="537"/>
        <end position="565"/>
    </location>
</feature>
<protein>
    <recommendedName>
        <fullName evidence="7">C3H1-type domain-containing protein</fullName>
    </recommendedName>
</protein>
<evidence type="ECO:0000256" key="3">
    <source>
        <dbReference type="ARBA" id="ARBA00022771"/>
    </source>
</evidence>
<feature type="compositionally biased region" description="Polar residues" evidence="6">
    <location>
        <begin position="258"/>
        <end position="269"/>
    </location>
</feature>
<dbReference type="Proteomes" id="UP001203297">
    <property type="component" value="Unassembled WGS sequence"/>
</dbReference>